<dbReference type="PANTHER" id="PTHR20922">
    <property type="entry name" value="DNL-TYPE ZINC FINGER PROTEIN"/>
    <property type="match status" value="1"/>
</dbReference>
<dbReference type="Pfam" id="PF05180">
    <property type="entry name" value="zf-DNL"/>
    <property type="match status" value="1"/>
</dbReference>
<name>A0A0W0DT92_CANGB</name>
<dbReference type="PROSITE" id="PS51501">
    <property type="entry name" value="ZF_DNL"/>
    <property type="match status" value="1"/>
</dbReference>
<evidence type="ECO:0000256" key="4">
    <source>
        <dbReference type="SAM" id="MobiDB-lite"/>
    </source>
</evidence>
<dbReference type="GO" id="GO:0006457">
    <property type="term" value="P:protein folding"/>
    <property type="evidence" value="ECO:0007669"/>
    <property type="project" value="TreeGrafter"/>
</dbReference>
<dbReference type="VEuPathDB" id="FungiDB:GVI51_M03861"/>
<dbReference type="VEuPathDB" id="FungiDB:CAGL0M03949g"/>
<dbReference type="InterPro" id="IPR007853">
    <property type="entry name" value="Znf_DNL-typ"/>
</dbReference>
<sequence>MLRLLRGTGAVRALRYTNARSLNRAMAGAVVSGRHWGGRAAPLCRASQFSTTVAKLQSQDNDKTYPLGSFKVDQPQIMIAFTCKKCDTRSSHTMSKQAYTGGTVLITCPGCKNRHLIADHLKIFSDDRITIEDILNAKGESVSQSTDDLVFEDIPESLKETIGHYASDAPESYKKRLDNEKVHTLPHPEEK</sequence>
<dbReference type="PANTHER" id="PTHR20922:SF13">
    <property type="entry name" value="DNL-TYPE ZINC FINGER PROTEIN"/>
    <property type="match status" value="1"/>
</dbReference>
<dbReference type="AlphaFoldDB" id="A0A0W0DT92"/>
<evidence type="ECO:0000256" key="3">
    <source>
        <dbReference type="ARBA" id="ARBA00022833"/>
    </source>
</evidence>
<evidence type="ECO:0000313" key="6">
    <source>
        <dbReference type="Proteomes" id="UP000054886"/>
    </source>
</evidence>
<organism evidence="5 6">
    <name type="scientific">Candida glabrata</name>
    <name type="common">Yeast</name>
    <name type="synonym">Torulopsis glabrata</name>
    <dbReference type="NCBI Taxonomy" id="5478"/>
    <lineage>
        <taxon>Eukaryota</taxon>
        <taxon>Fungi</taxon>
        <taxon>Dikarya</taxon>
        <taxon>Ascomycota</taxon>
        <taxon>Saccharomycotina</taxon>
        <taxon>Saccharomycetes</taxon>
        <taxon>Saccharomycetales</taxon>
        <taxon>Saccharomycetaceae</taxon>
        <taxon>Nakaseomyces</taxon>
    </lineage>
</organism>
<dbReference type="GO" id="GO:0030150">
    <property type="term" value="P:protein import into mitochondrial matrix"/>
    <property type="evidence" value="ECO:0007669"/>
    <property type="project" value="TreeGrafter"/>
</dbReference>
<keyword evidence="2" id="KW-0863">Zinc-finger</keyword>
<gene>
    <name evidence="5" type="ORF">AO440_004026</name>
</gene>
<dbReference type="GO" id="GO:0008270">
    <property type="term" value="F:zinc ion binding"/>
    <property type="evidence" value="ECO:0007669"/>
    <property type="project" value="UniProtKB-KW"/>
</dbReference>
<accession>A0A0W0DT92</accession>
<reference evidence="5 6" key="1">
    <citation type="submission" date="2015-10" db="EMBL/GenBank/DDBJ databases">
        <title>Draft genomes sequences of Candida glabrata isolates 1A, 1B, 2A, 2B, 3A and 3B.</title>
        <authorList>
            <person name="Haavelsrud O.E."/>
            <person name="Gaustad P."/>
        </authorList>
    </citation>
    <scope>NUCLEOTIDE SEQUENCE [LARGE SCALE GENOMIC DNA]</scope>
    <source>
        <strain evidence="5">910700640</strain>
    </source>
</reference>
<dbReference type="GO" id="GO:0005739">
    <property type="term" value="C:mitochondrion"/>
    <property type="evidence" value="ECO:0007669"/>
    <property type="project" value="TreeGrafter"/>
</dbReference>
<proteinExistence type="predicted"/>
<evidence type="ECO:0000256" key="2">
    <source>
        <dbReference type="ARBA" id="ARBA00022771"/>
    </source>
</evidence>
<keyword evidence="1" id="KW-0479">Metal-binding</keyword>
<comment type="caution">
    <text evidence="5">The sequence shown here is derived from an EMBL/GenBank/DDBJ whole genome shotgun (WGS) entry which is preliminary data.</text>
</comment>
<dbReference type="GO" id="GO:0051087">
    <property type="term" value="F:protein-folding chaperone binding"/>
    <property type="evidence" value="ECO:0007669"/>
    <property type="project" value="TreeGrafter"/>
</dbReference>
<evidence type="ECO:0000256" key="1">
    <source>
        <dbReference type="ARBA" id="ARBA00022723"/>
    </source>
</evidence>
<dbReference type="Proteomes" id="UP000054886">
    <property type="component" value="Unassembled WGS sequence"/>
</dbReference>
<dbReference type="VEuPathDB" id="FungiDB:GWK60_M03861"/>
<dbReference type="OrthoDB" id="512667at2759"/>
<dbReference type="GO" id="GO:0050821">
    <property type="term" value="P:protein stabilization"/>
    <property type="evidence" value="ECO:0007669"/>
    <property type="project" value="TreeGrafter"/>
</dbReference>
<dbReference type="VEuPathDB" id="FungiDB:B1J91_M03949g"/>
<protein>
    <submittedName>
        <fullName evidence="5">Mitochondrial protein import protein ZIM17</fullName>
    </submittedName>
</protein>
<feature type="region of interest" description="Disordered" evidence="4">
    <location>
        <begin position="169"/>
        <end position="191"/>
    </location>
</feature>
<dbReference type="EMBL" id="LLZZ01000106">
    <property type="protein sequence ID" value="KTB07994.1"/>
    <property type="molecule type" value="Genomic_DNA"/>
</dbReference>
<dbReference type="InterPro" id="IPR024158">
    <property type="entry name" value="Mt_import_TIM15"/>
</dbReference>
<keyword evidence="3" id="KW-0862">Zinc</keyword>
<evidence type="ECO:0000313" key="5">
    <source>
        <dbReference type="EMBL" id="KTB07994.1"/>
    </source>
</evidence>
<feature type="compositionally biased region" description="Basic and acidic residues" evidence="4">
    <location>
        <begin position="171"/>
        <end position="191"/>
    </location>
</feature>